<dbReference type="Proteomes" id="UP001165960">
    <property type="component" value="Unassembled WGS sequence"/>
</dbReference>
<reference evidence="1" key="1">
    <citation type="submission" date="2022-04" db="EMBL/GenBank/DDBJ databases">
        <title>Genome of the entomopathogenic fungus Entomophthora muscae.</title>
        <authorList>
            <person name="Elya C."/>
            <person name="Lovett B.R."/>
            <person name="Lee E."/>
            <person name="Macias A.M."/>
            <person name="Hajek A.E."/>
            <person name="De Bivort B.L."/>
            <person name="Kasson M.T."/>
            <person name="De Fine Licht H.H."/>
            <person name="Stajich J.E."/>
        </authorList>
    </citation>
    <scope>NUCLEOTIDE SEQUENCE</scope>
    <source>
        <strain evidence="1">Berkeley</strain>
    </source>
</reference>
<comment type="caution">
    <text evidence="1">The sequence shown here is derived from an EMBL/GenBank/DDBJ whole genome shotgun (WGS) entry which is preliminary data.</text>
</comment>
<evidence type="ECO:0000313" key="1">
    <source>
        <dbReference type="EMBL" id="KAJ9087043.1"/>
    </source>
</evidence>
<name>A0ACC2UJQ1_9FUNG</name>
<sequence length="494" mass="55183">MGLFEIRNQIAQRASTLLCCPKQAVLQLLPKKLGGQEQFSLPLFKFLNLVRTPLKEQAYAQNRSSSEKDFLDTFIKDFGSLDGLIDMIRAENPFLNFYLKRHSLIQNILRSTKLVEILQYPVANKPSVGNFVIEIPLERFENNQLLEFRALAVANFIKSVQAHIAGSESNIKLIVATATDYCSNSSSLLHKLGLGTLPHFMNKDDPILSRVACLLEKFKNSRSIEHPELLDLTSTLYLAKVLRHLIDSGPIEALVFVAPSHTSLHFKYLFEVIGHLEGDWNPLIAEFGGEIPVPGWSKALKLIECGPVSEPRSQVHFPISDFFNGTVQSPESEQEKGAPGKLAMSSLVVQCLQLKRTKLWAVDFAKFTNAGNEPGIYIQYCHARLCGIERKASVPLDLQADCSGLVEKVASEVALHIALFPEILAALQDQYEPCVLTSYLYRLARLVTRAVETLRVKDMSSAALAEARWLLFFRAKSTLFQGIRLLGLVAITEM</sequence>
<keyword evidence="2" id="KW-1185">Reference proteome</keyword>
<proteinExistence type="predicted"/>
<organism evidence="1 2">
    <name type="scientific">Entomophthora muscae</name>
    <dbReference type="NCBI Taxonomy" id="34485"/>
    <lineage>
        <taxon>Eukaryota</taxon>
        <taxon>Fungi</taxon>
        <taxon>Fungi incertae sedis</taxon>
        <taxon>Zoopagomycota</taxon>
        <taxon>Entomophthoromycotina</taxon>
        <taxon>Entomophthoromycetes</taxon>
        <taxon>Entomophthorales</taxon>
        <taxon>Entomophthoraceae</taxon>
        <taxon>Entomophthora</taxon>
    </lineage>
</organism>
<evidence type="ECO:0000313" key="2">
    <source>
        <dbReference type="Proteomes" id="UP001165960"/>
    </source>
</evidence>
<gene>
    <name evidence="1" type="ORF">DSO57_1037173</name>
</gene>
<accession>A0ACC2UJQ1</accession>
<protein>
    <submittedName>
        <fullName evidence="1">Uncharacterized protein</fullName>
    </submittedName>
</protein>
<dbReference type="EMBL" id="QTSX02000387">
    <property type="protein sequence ID" value="KAJ9087043.1"/>
    <property type="molecule type" value="Genomic_DNA"/>
</dbReference>